<dbReference type="RefSeq" id="WP_121194804.1">
    <property type="nucleotide sequence ID" value="NZ_RBWV01000015.1"/>
</dbReference>
<dbReference type="EMBL" id="RBWV01000015">
    <property type="protein sequence ID" value="RKS69390.1"/>
    <property type="molecule type" value="Genomic_DNA"/>
</dbReference>
<dbReference type="PANTHER" id="PTHR35908">
    <property type="entry name" value="HYPOTHETICAL FUSION PROTEIN"/>
    <property type="match status" value="1"/>
</dbReference>
<dbReference type="OrthoDB" id="5524593at2"/>
<dbReference type="Pfam" id="PF18029">
    <property type="entry name" value="Glyoxalase_6"/>
    <property type="match status" value="1"/>
</dbReference>
<dbReference type="InterPro" id="IPR029068">
    <property type="entry name" value="Glyas_Bleomycin-R_OHBP_Dase"/>
</dbReference>
<comment type="caution">
    <text evidence="2">The sequence shown here is derived from an EMBL/GenBank/DDBJ whole genome shotgun (WGS) entry which is preliminary data.</text>
</comment>
<reference evidence="2 3" key="1">
    <citation type="submission" date="2018-10" db="EMBL/GenBank/DDBJ databases">
        <title>Genomic Encyclopedia of Archaeal and Bacterial Type Strains, Phase II (KMG-II): from individual species to whole genera.</title>
        <authorList>
            <person name="Goeker M."/>
        </authorList>
    </citation>
    <scope>NUCLEOTIDE SEQUENCE [LARGE SCALE GENOMIC DNA]</scope>
    <source>
        <strain evidence="2 3">RP-AC37</strain>
    </source>
</reference>
<dbReference type="Proteomes" id="UP000281955">
    <property type="component" value="Unassembled WGS sequence"/>
</dbReference>
<accession>A0A420XLH2</accession>
<dbReference type="AlphaFoldDB" id="A0A420XLH2"/>
<dbReference type="InterPro" id="IPR041581">
    <property type="entry name" value="Glyoxalase_6"/>
</dbReference>
<dbReference type="Gene3D" id="3.10.180.10">
    <property type="entry name" value="2,3-Dihydroxybiphenyl 1,2-Dioxygenase, domain 1"/>
    <property type="match status" value="1"/>
</dbReference>
<dbReference type="CDD" id="cd06587">
    <property type="entry name" value="VOC"/>
    <property type="match status" value="1"/>
</dbReference>
<evidence type="ECO:0000259" key="1">
    <source>
        <dbReference type="Pfam" id="PF18029"/>
    </source>
</evidence>
<proteinExistence type="predicted"/>
<feature type="domain" description="Glyoxalase-like" evidence="1">
    <location>
        <begin position="7"/>
        <end position="119"/>
    </location>
</feature>
<evidence type="ECO:0000313" key="3">
    <source>
        <dbReference type="Proteomes" id="UP000281955"/>
    </source>
</evidence>
<dbReference type="InParanoid" id="A0A420XLH2"/>
<keyword evidence="2" id="KW-0456">Lyase</keyword>
<name>A0A420XLH2_9ACTN</name>
<organism evidence="2 3">
    <name type="scientific">Motilibacter peucedani</name>
    <dbReference type="NCBI Taxonomy" id="598650"/>
    <lineage>
        <taxon>Bacteria</taxon>
        <taxon>Bacillati</taxon>
        <taxon>Actinomycetota</taxon>
        <taxon>Actinomycetes</taxon>
        <taxon>Motilibacterales</taxon>
        <taxon>Motilibacteraceae</taxon>
        <taxon>Motilibacter</taxon>
    </lineage>
</organism>
<dbReference type="SUPFAM" id="SSF54593">
    <property type="entry name" value="Glyoxalase/Bleomycin resistance protein/Dihydroxybiphenyl dioxygenase"/>
    <property type="match status" value="1"/>
</dbReference>
<gene>
    <name evidence="2" type="ORF">CLV35_3568</name>
</gene>
<dbReference type="PANTHER" id="PTHR35908:SF1">
    <property type="entry name" value="CONSERVED PROTEIN"/>
    <property type="match status" value="1"/>
</dbReference>
<sequence>MAVRLSEVVVDCADPERVARFWSAVLGWPVRRWDEDGEVYFDLEPPSPGIPELAFVPVPEPKTAKVRIHLDVRPVDGATRDEEVERILALGATRADVGQSEDVSWVVLADVEGNEFCVLGVASTHDSAAR</sequence>
<keyword evidence="3" id="KW-1185">Reference proteome</keyword>
<dbReference type="GO" id="GO:0016829">
    <property type="term" value="F:lyase activity"/>
    <property type="evidence" value="ECO:0007669"/>
    <property type="project" value="UniProtKB-KW"/>
</dbReference>
<evidence type="ECO:0000313" key="2">
    <source>
        <dbReference type="EMBL" id="RKS69390.1"/>
    </source>
</evidence>
<protein>
    <submittedName>
        <fullName evidence="2">Putative enzyme related to lactoylglutathione lyase</fullName>
    </submittedName>
</protein>